<dbReference type="EMBL" id="JAGMUX010000003">
    <property type="protein sequence ID" value="KAH7265598.1"/>
    <property type="molecule type" value="Genomic_DNA"/>
</dbReference>
<name>A0A9P9HYN7_FUSRE</name>
<evidence type="ECO:0008006" key="3">
    <source>
        <dbReference type="Google" id="ProtNLM"/>
    </source>
</evidence>
<accession>A0A9P9HYN7</accession>
<organism evidence="1 2">
    <name type="scientific">Fusarium redolens</name>
    <dbReference type="NCBI Taxonomy" id="48865"/>
    <lineage>
        <taxon>Eukaryota</taxon>
        <taxon>Fungi</taxon>
        <taxon>Dikarya</taxon>
        <taxon>Ascomycota</taxon>
        <taxon>Pezizomycotina</taxon>
        <taxon>Sordariomycetes</taxon>
        <taxon>Hypocreomycetidae</taxon>
        <taxon>Hypocreales</taxon>
        <taxon>Nectriaceae</taxon>
        <taxon>Fusarium</taxon>
        <taxon>Fusarium redolens species complex</taxon>
    </lineage>
</organism>
<dbReference type="Proteomes" id="UP000720189">
    <property type="component" value="Unassembled WGS sequence"/>
</dbReference>
<dbReference type="PANTHER" id="PTHR38116">
    <property type="entry name" value="CHROMOSOME 7, WHOLE GENOME SHOTGUN SEQUENCE"/>
    <property type="match status" value="1"/>
</dbReference>
<protein>
    <recommendedName>
        <fullName evidence="3">BZIP domain-containing protein</fullName>
    </recommendedName>
</protein>
<keyword evidence="2" id="KW-1185">Reference proteome</keyword>
<sequence length="302" mass="34482">MDESQRHLDSILVLESMPQQLEARSVGDDWTGITSPTERRKRQNRIHQRLYRRNKRPIVKGLRSPKYNYIESASTRAEDLVPKQSRGAKGRDIQPEVQQPEGYLLLSTPESREAFHSFTQRAYQSYKDGEPRLDQLNILVKVNVLAAFAHNATLLGFNFQGLCCPKLVSPFNHVGSDVLQMVLPSRTLPDVLRPTALQLTVRHHPWIDLIPVPRLRDNILLTIQEGLHDNTPLAMDILDVQDLRSEAACLIVWGESWDPNGWEMSVPFLRKWGGLLEGCSEMIVATNCWRLKRGERTMACNS</sequence>
<comment type="caution">
    <text evidence="1">The sequence shown here is derived from an EMBL/GenBank/DDBJ whole genome shotgun (WGS) entry which is preliminary data.</text>
</comment>
<dbReference type="RefSeq" id="XP_046054333.1">
    <property type="nucleotide sequence ID" value="XM_046191947.1"/>
</dbReference>
<dbReference type="Pfam" id="PF11905">
    <property type="entry name" value="DUF3425"/>
    <property type="match status" value="1"/>
</dbReference>
<gene>
    <name evidence="1" type="ORF">BKA55DRAFT_559264</name>
</gene>
<dbReference type="AlphaFoldDB" id="A0A9P9HYN7"/>
<evidence type="ECO:0000313" key="1">
    <source>
        <dbReference type="EMBL" id="KAH7265598.1"/>
    </source>
</evidence>
<evidence type="ECO:0000313" key="2">
    <source>
        <dbReference type="Proteomes" id="UP000720189"/>
    </source>
</evidence>
<proteinExistence type="predicted"/>
<dbReference type="PANTHER" id="PTHR38116:SF1">
    <property type="entry name" value="BZIP DOMAIN-CONTAINING PROTEIN"/>
    <property type="match status" value="1"/>
</dbReference>
<dbReference type="OrthoDB" id="2245989at2759"/>
<dbReference type="GeneID" id="70221901"/>
<dbReference type="InterPro" id="IPR021833">
    <property type="entry name" value="DUF3425"/>
</dbReference>
<reference evidence="1" key="1">
    <citation type="journal article" date="2021" name="Nat. Commun.">
        <title>Genetic determinants of endophytism in the Arabidopsis root mycobiome.</title>
        <authorList>
            <person name="Mesny F."/>
            <person name="Miyauchi S."/>
            <person name="Thiergart T."/>
            <person name="Pickel B."/>
            <person name="Atanasova L."/>
            <person name="Karlsson M."/>
            <person name="Huettel B."/>
            <person name="Barry K.W."/>
            <person name="Haridas S."/>
            <person name="Chen C."/>
            <person name="Bauer D."/>
            <person name="Andreopoulos W."/>
            <person name="Pangilinan J."/>
            <person name="LaButti K."/>
            <person name="Riley R."/>
            <person name="Lipzen A."/>
            <person name="Clum A."/>
            <person name="Drula E."/>
            <person name="Henrissat B."/>
            <person name="Kohler A."/>
            <person name="Grigoriev I.V."/>
            <person name="Martin F.M."/>
            <person name="Hacquard S."/>
        </authorList>
    </citation>
    <scope>NUCLEOTIDE SEQUENCE</scope>
    <source>
        <strain evidence="1">MPI-CAGE-AT-0023</strain>
    </source>
</reference>